<reference evidence="1 2" key="1">
    <citation type="journal article" date="2019" name="Int. J. Syst. Evol. Microbiol.">
        <title>The Global Catalogue of Microorganisms (GCM) 10K type strain sequencing project: providing services to taxonomists for standard genome sequencing and annotation.</title>
        <authorList>
            <consortium name="The Broad Institute Genomics Platform"/>
            <consortium name="The Broad Institute Genome Sequencing Center for Infectious Disease"/>
            <person name="Wu L."/>
            <person name="Ma J."/>
        </authorList>
    </citation>
    <scope>NUCLEOTIDE SEQUENCE [LARGE SCALE GENOMIC DNA]</scope>
    <source>
        <strain evidence="1 2">JCM 3367</strain>
    </source>
</reference>
<gene>
    <name evidence="1" type="ORF">GCM10010201_19510</name>
</gene>
<comment type="caution">
    <text evidence="1">The sequence shown here is derived from an EMBL/GenBank/DDBJ whole genome shotgun (WGS) entry which is preliminary data.</text>
</comment>
<evidence type="ECO:0000313" key="2">
    <source>
        <dbReference type="Proteomes" id="UP001499978"/>
    </source>
</evidence>
<sequence>MSVAAVTRELLVRCLDLWLAEAVHGARRGTVALCFDERSAKPAAVVAATVETMTEFADRLGRRSLTLVVVAPAAVPGPDPATLPAQVAVHALAGPVATMLPAALVAAKAAGAPVFLFADAAPTPPLTALGPARSADALLVGPAAGWAECRDSLRGHGWLSCGVGLVGEAEERLLAFGTGAGKRLAAFKDELWAVDADTGVRYRDPADPHGDPIAISLTPRPGPLRRELLARLTVTGGGTVTELRDFALAETIYRAVDVTHELTHLVGAGQVAREPAHGRLAGDVQVTPMAPGR</sequence>
<accession>A0ABN3NIA7</accession>
<dbReference type="RefSeq" id="WP_344171456.1">
    <property type="nucleotide sequence ID" value="NZ_BAAARY010000007.1"/>
</dbReference>
<dbReference type="EMBL" id="BAAARY010000007">
    <property type="protein sequence ID" value="GAA2521702.1"/>
    <property type="molecule type" value="Genomic_DNA"/>
</dbReference>
<protein>
    <submittedName>
        <fullName evidence="1">Uncharacterized protein</fullName>
    </submittedName>
</protein>
<name>A0ABN3NIA7_9ACTN</name>
<organism evidence="1 2">
    <name type="scientific">Pilimelia columellifera subsp. columellifera</name>
    <dbReference type="NCBI Taxonomy" id="706583"/>
    <lineage>
        <taxon>Bacteria</taxon>
        <taxon>Bacillati</taxon>
        <taxon>Actinomycetota</taxon>
        <taxon>Actinomycetes</taxon>
        <taxon>Micromonosporales</taxon>
        <taxon>Micromonosporaceae</taxon>
        <taxon>Pilimelia</taxon>
    </lineage>
</organism>
<keyword evidence="2" id="KW-1185">Reference proteome</keyword>
<evidence type="ECO:0000313" key="1">
    <source>
        <dbReference type="EMBL" id="GAA2521702.1"/>
    </source>
</evidence>
<proteinExistence type="predicted"/>
<dbReference type="Proteomes" id="UP001499978">
    <property type="component" value="Unassembled WGS sequence"/>
</dbReference>